<dbReference type="EMBL" id="GBXM01072418">
    <property type="protein sequence ID" value="JAH36159.1"/>
    <property type="molecule type" value="Transcribed_RNA"/>
</dbReference>
<organism evidence="1">
    <name type="scientific">Anguilla anguilla</name>
    <name type="common">European freshwater eel</name>
    <name type="synonym">Muraena anguilla</name>
    <dbReference type="NCBI Taxonomy" id="7936"/>
    <lineage>
        <taxon>Eukaryota</taxon>
        <taxon>Metazoa</taxon>
        <taxon>Chordata</taxon>
        <taxon>Craniata</taxon>
        <taxon>Vertebrata</taxon>
        <taxon>Euteleostomi</taxon>
        <taxon>Actinopterygii</taxon>
        <taxon>Neopterygii</taxon>
        <taxon>Teleostei</taxon>
        <taxon>Anguilliformes</taxon>
        <taxon>Anguillidae</taxon>
        <taxon>Anguilla</taxon>
    </lineage>
</organism>
<reference evidence="1" key="2">
    <citation type="journal article" date="2015" name="Fish Shellfish Immunol.">
        <title>Early steps in the European eel (Anguilla anguilla)-Vibrio vulnificus interaction in the gills: Role of the RtxA13 toxin.</title>
        <authorList>
            <person name="Callol A."/>
            <person name="Pajuelo D."/>
            <person name="Ebbesson L."/>
            <person name="Teles M."/>
            <person name="MacKenzie S."/>
            <person name="Amaro C."/>
        </authorList>
    </citation>
    <scope>NUCLEOTIDE SEQUENCE</scope>
</reference>
<protein>
    <submittedName>
        <fullName evidence="1">Uncharacterized protein</fullName>
    </submittedName>
</protein>
<dbReference type="AlphaFoldDB" id="A0A0E9S3Z6"/>
<reference evidence="1" key="1">
    <citation type="submission" date="2014-11" db="EMBL/GenBank/DDBJ databases">
        <authorList>
            <person name="Amaro Gonzalez C."/>
        </authorList>
    </citation>
    <scope>NUCLEOTIDE SEQUENCE</scope>
</reference>
<evidence type="ECO:0000313" key="1">
    <source>
        <dbReference type="EMBL" id="JAH36159.1"/>
    </source>
</evidence>
<proteinExistence type="predicted"/>
<name>A0A0E9S3Z6_ANGAN</name>
<accession>A0A0E9S3Z6</accession>
<sequence>MSCGYRDHLKLTVNCCCITRGLNSLAGLL</sequence>